<sequence length="245" mass="27094">MMKRLLVLQHLEREGLGLLSRIAQERGLIVSIFRLDLGDSLPELAKGDLVLILGGPMGIRDINHPSFPWLLDEIEFIKEALNKQVGIIGICLGAQLLAYASGGYVEALLGGTPPKPLPEVGWDTVSKSPGAKTDSLSSLLAVPLPVLHWHGDRILLPSDAELIASSSRCKEQFFKIGSLAYGMQFHIEIEDEMVFKWIEEDSDFIRSGLGVDARFVLEEQQKEFGDSTLQSRLMLLEKLFDLISA</sequence>
<dbReference type="CDD" id="cd01741">
    <property type="entry name" value="GATase1_1"/>
    <property type="match status" value="1"/>
</dbReference>
<dbReference type="eggNOG" id="COG0518">
    <property type="taxonomic scope" value="Bacteria"/>
</dbReference>
<dbReference type="InterPro" id="IPR029062">
    <property type="entry name" value="Class_I_gatase-like"/>
</dbReference>
<gene>
    <name evidence="2" type="ordered locus">P9211_06241</name>
</gene>
<dbReference type="SUPFAM" id="SSF52317">
    <property type="entry name" value="Class I glutamine amidotransferase-like"/>
    <property type="match status" value="1"/>
</dbReference>
<dbReference type="GO" id="GO:0016740">
    <property type="term" value="F:transferase activity"/>
    <property type="evidence" value="ECO:0007669"/>
    <property type="project" value="UniProtKB-KW"/>
</dbReference>
<dbReference type="PANTHER" id="PTHR42695:SF5">
    <property type="entry name" value="GLUTAMINE AMIDOTRANSFERASE YLR126C-RELATED"/>
    <property type="match status" value="1"/>
</dbReference>
<dbReference type="InterPro" id="IPR044992">
    <property type="entry name" value="ChyE-like"/>
</dbReference>
<reference evidence="2 3" key="1">
    <citation type="journal article" date="2007" name="PLoS Genet.">
        <title>Patterns and implications of gene gain and loss in the evolution of Prochlorococcus.</title>
        <authorList>
            <person name="Kettler G.C."/>
            <person name="Martiny A.C."/>
            <person name="Huang K."/>
            <person name="Zucker J."/>
            <person name="Coleman M.L."/>
            <person name="Rodrigue S."/>
            <person name="Chen F."/>
            <person name="Lapidus A."/>
            <person name="Ferriera S."/>
            <person name="Johnson J."/>
            <person name="Steglich C."/>
            <person name="Church G.M."/>
            <person name="Richardson P."/>
            <person name="Chisholm S.W."/>
        </authorList>
    </citation>
    <scope>NUCLEOTIDE SEQUENCE [LARGE SCALE GENOMIC DNA]</scope>
    <source>
        <strain evidence="3">MIT 9211</strain>
    </source>
</reference>
<evidence type="ECO:0000313" key="2">
    <source>
        <dbReference type="EMBL" id="ABX08555.1"/>
    </source>
</evidence>
<dbReference type="GO" id="GO:0005829">
    <property type="term" value="C:cytosol"/>
    <property type="evidence" value="ECO:0007669"/>
    <property type="project" value="TreeGrafter"/>
</dbReference>
<dbReference type="Proteomes" id="UP000000788">
    <property type="component" value="Chromosome"/>
</dbReference>
<dbReference type="KEGG" id="pmj:P9211_06241"/>
<accession>A9B9P3</accession>
<dbReference type="HOGENOM" id="CLU_054974_3_1_3"/>
<dbReference type="PROSITE" id="PS51273">
    <property type="entry name" value="GATASE_TYPE_1"/>
    <property type="match status" value="1"/>
</dbReference>
<dbReference type="EC" id="6.3.5.2" evidence="2"/>
<dbReference type="Pfam" id="PF00117">
    <property type="entry name" value="GATase"/>
    <property type="match status" value="1"/>
</dbReference>
<dbReference type="PANTHER" id="PTHR42695">
    <property type="entry name" value="GLUTAMINE AMIDOTRANSFERASE YLR126C-RELATED"/>
    <property type="match status" value="1"/>
</dbReference>
<evidence type="ECO:0000259" key="1">
    <source>
        <dbReference type="Pfam" id="PF00117"/>
    </source>
</evidence>
<name>A9B9P3_PROM4</name>
<keyword evidence="2" id="KW-0436">Ligase</keyword>
<dbReference type="EMBL" id="CP000878">
    <property type="protein sequence ID" value="ABX08555.1"/>
    <property type="molecule type" value="Genomic_DNA"/>
</dbReference>
<dbReference type="InterPro" id="IPR017926">
    <property type="entry name" value="GATASE"/>
</dbReference>
<proteinExistence type="predicted"/>
<dbReference type="STRING" id="93059.P9211_06241"/>
<dbReference type="AlphaFoldDB" id="A9B9P3"/>
<protein>
    <submittedName>
        <fullName evidence="2">GMP synthase-Glutamine amidotransferase domain</fullName>
        <ecNumber evidence="2">6.3.5.2</ecNumber>
    </submittedName>
</protein>
<keyword evidence="2" id="KW-0808">Transferase</keyword>
<dbReference type="GO" id="GO:0003922">
    <property type="term" value="F:GMP synthase (glutamine-hydrolyzing) activity"/>
    <property type="evidence" value="ECO:0007669"/>
    <property type="project" value="UniProtKB-EC"/>
</dbReference>
<feature type="domain" description="Glutamine amidotransferase" evidence="1">
    <location>
        <begin position="20"/>
        <end position="188"/>
    </location>
</feature>
<dbReference type="Gene3D" id="3.40.50.880">
    <property type="match status" value="1"/>
</dbReference>
<keyword evidence="3" id="KW-1185">Reference proteome</keyword>
<organism evidence="2 3">
    <name type="scientific">Prochlorococcus marinus (strain MIT 9211)</name>
    <dbReference type="NCBI Taxonomy" id="93059"/>
    <lineage>
        <taxon>Bacteria</taxon>
        <taxon>Bacillati</taxon>
        <taxon>Cyanobacteriota</taxon>
        <taxon>Cyanophyceae</taxon>
        <taxon>Synechococcales</taxon>
        <taxon>Prochlorococcaceae</taxon>
        <taxon>Prochlorococcus</taxon>
    </lineage>
</organism>
<evidence type="ECO:0000313" key="3">
    <source>
        <dbReference type="Proteomes" id="UP000000788"/>
    </source>
</evidence>
<keyword evidence="2" id="KW-0315">Glutamine amidotransferase</keyword>